<keyword evidence="2" id="KW-1185">Reference proteome</keyword>
<reference evidence="1 2" key="1">
    <citation type="submission" date="2019-04" db="EMBL/GenBank/DDBJ databases">
        <title>A novel phosphate-accumulating bacterium identified in bioreactor for phosphate removal from wastewater.</title>
        <authorList>
            <person name="Kotlyarov R.Y."/>
            <person name="Beletsky A.V."/>
            <person name="Kallistova A.Y."/>
            <person name="Dorofeev A.G."/>
            <person name="Nikolaev Y.Y."/>
            <person name="Pimenov N.V."/>
            <person name="Ravin N.V."/>
            <person name="Mardanov A.V."/>
        </authorList>
    </citation>
    <scope>NUCLEOTIDE SEQUENCE [LARGE SCALE GENOMIC DNA]</scope>
    <source>
        <strain evidence="1 2">Bin19</strain>
    </source>
</reference>
<sequence length="61" mass="7019">MASNSLETAQVNQRIVDASCQQLAQLEYEQQDPLRVMGRVTWQCQEENDLLCGVEFLNMNE</sequence>
<organism evidence="1 2">
    <name type="scientific">Candidatus Accumulibacter phosphatis</name>
    <dbReference type="NCBI Taxonomy" id="327160"/>
    <lineage>
        <taxon>Bacteria</taxon>
        <taxon>Pseudomonadati</taxon>
        <taxon>Pseudomonadota</taxon>
        <taxon>Betaproteobacteria</taxon>
        <taxon>Candidatus Accumulibacter</taxon>
    </lineage>
</organism>
<evidence type="ECO:0008006" key="3">
    <source>
        <dbReference type="Google" id="ProtNLM"/>
    </source>
</evidence>
<dbReference type="EMBL" id="SWAD01000030">
    <property type="protein sequence ID" value="TMQ77189.1"/>
    <property type="molecule type" value="Genomic_DNA"/>
</dbReference>
<dbReference type="RefSeq" id="WP_138677903.1">
    <property type="nucleotide sequence ID" value="NZ_SWAD01000030.1"/>
</dbReference>
<dbReference type="Proteomes" id="UP000306324">
    <property type="component" value="Unassembled WGS sequence"/>
</dbReference>
<protein>
    <recommendedName>
        <fullName evidence="3">PilZ domain-containing protein</fullName>
    </recommendedName>
</protein>
<gene>
    <name evidence="1" type="ORF">ACCUM_3406</name>
</gene>
<comment type="caution">
    <text evidence="1">The sequence shown here is derived from an EMBL/GenBank/DDBJ whole genome shotgun (WGS) entry which is preliminary data.</text>
</comment>
<evidence type="ECO:0000313" key="1">
    <source>
        <dbReference type="EMBL" id="TMQ77189.1"/>
    </source>
</evidence>
<proteinExistence type="predicted"/>
<dbReference type="AlphaFoldDB" id="A0A5S4EP30"/>
<accession>A0A5S4EP30</accession>
<evidence type="ECO:0000313" key="2">
    <source>
        <dbReference type="Proteomes" id="UP000306324"/>
    </source>
</evidence>
<name>A0A5S4EP30_9PROT</name>